<sequence>MKFYYLLDKTSTGRCENGFDRSRHTYQHAYTFISILNGLQHNSKQISARGQFRLKTIYYYVKFLKKVSKYQCFGDMQKFFMISFNIFIIKI</sequence>
<evidence type="ECO:0000313" key="1">
    <source>
        <dbReference type="EMBL" id="PWR73860.1"/>
    </source>
</evidence>
<name>A0A2V2N5I4_9EURY</name>
<keyword evidence="2" id="KW-1185">Reference proteome</keyword>
<gene>
    <name evidence="1" type="ORF">DK846_01440</name>
</gene>
<dbReference type="AlphaFoldDB" id="A0A2V2N5I4"/>
<organism evidence="1 2">
    <name type="scientific">Methanospirillum lacunae</name>
    <dbReference type="NCBI Taxonomy" id="668570"/>
    <lineage>
        <taxon>Archaea</taxon>
        <taxon>Methanobacteriati</taxon>
        <taxon>Methanobacteriota</taxon>
        <taxon>Stenosarchaea group</taxon>
        <taxon>Methanomicrobia</taxon>
        <taxon>Methanomicrobiales</taxon>
        <taxon>Methanospirillaceae</taxon>
        <taxon>Methanospirillum</taxon>
    </lineage>
</organism>
<accession>A0A2V2N5I4</accession>
<reference evidence="1 2" key="1">
    <citation type="submission" date="2018-05" db="EMBL/GenBank/DDBJ databases">
        <title>Draft genome of Methanospirillum lacunae Ki8-1.</title>
        <authorList>
            <person name="Dueholm M.S."/>
            <person name="Nielsen P.H."/>
            <person name="Bakmann L.F."/>
            <person name="Otzen D.E."/>
        </authorList>
    </citation>
    <scope>NUCLEOTIDE SEQUENCE [LARGE SCALE GENOMIC DNA]</scope>
    <source>
        <strain evidence="1 2">Ki8-1</strain>
    </source>
</reference>
<evidence type="ECO:0000313" key="2">
    <source>
        <dbReference type="Proteomes" id="UP000245657"/>
    </source>
</evidence>
<dbReference type="EMBL" id="QGMY01000002">
    <property type="protein sequence ID" value="PWR73860.1"/>
    <property type="molecule type" value="Genomic_DNA"/>
</dbReference>
<comment type="caution">
    <text evidence="1">The sequence shown here is derived from an EMBL/GenBank/DDBJ whole genome shotgun (WGS) entry which is preliminary data.</text>
</comment>
<dbReference type="Proteomes" id="UP000245657">
    <property type="component" value="Unassembled WGS sequence"/>
</dbReference>
<proteinExistence type="predicted"/>
<protein>
    <submittedName>
        <fullName evidence="1">Uncharacterized protein</fullName>
    </submittedName>
</protein>